<evidence type="ECO:0000313" key="4">
    <source>
        <dbReference type="Proteomes" id="UP000563151"/>
    </source>
</evidence>
<sequence length="333" mass="38613">MKKIISLLLCFMTIFSYGCEKSNDKNKNAKYDKPPEKSEQQYFSPYTGEQISKDIYEKIPFMVIVENSKDARPQSGLVDADIVYETMAEGGIPRFIALYHKKDSDKIGPVRSARPYFLDIAKENNLPFAHCGYSEEAKDIISKENLPSLNEFDYEKAYWRDKNRKYEHSLYTSSSKLRELLKEKKLNNSSTSSLKFNKDFWKNNNLNPANTILLNLNKYYNTSYIYENGLYSKYMSGTQCVNREDNTPINIKNIIIQLTDITLQKDNLHIDVRLVGEGDCYIISNGKFIKGKWLKKDNLSTTILLDKENNEISLSPGNTWWNIIDKKSDLQIK</sequence>
<feature type="domain" description="DUF3048" evidence="2">
    <location>
        <begin position="217"/>
        <end position="320"/>
    </location>
</feature>
<organism evidence="3 4">
    <name type="scientific">Clostridium tetanomorphum</name>
    <dbReference type="NCBI Taxonomy" id="1553"/>
    <lineage>
        <taxon>Bacteria</taxon>
        <taxon>Bacillati</taxon>
        <taxon>Bacillota</taxon>
        <taxon>Clostridia</taxon>
        <taxon>Eubacteriales</taxon>
        <taxon>Clostridiaceae</taxon>
        <taxon>Clostridium</taxon>
    </lineage>
</organism>
<keyword evidence="4" id="KW-1185">Reference proteome</keyword>
<dbReference type="Proteomes" id="UP000563151">
    <property type="component" value="Unassembled WGS sequence"/>
</dbReference>
<dbReference type="PROSITE" id="PS51257">
    <property type="entry name" value="PROKAR_LIPOPROTEIN"/>
    <property type="match status" value="1"/>
</dbReference>
<dbReference type="InterPro" id="IPR023158">
    <property type="entry name" value="YerB-like_sf"/>
</dbReference>
<evidence type="ECO:0000259" key="2">
    <source>
        <dbReference type="Pfam" id="PF17479"/>
    </source>
</evidence>
<dbReference type="InterPro" id="IPR021416">
    <property type="entry name" value="DUF3048_N"/>
</dbReference>
<evidence type="ECO:0000313" key="3">
    <source>
        <dbReference type="EMBL" id="MBC2399314.1"/>
    </source>
</evidence>
<accession>A0A923EDP7</accession>
<dbReference type="InterPro" id="IPR035328">
    <property type="entry name" value="DUF3048_C"/>
</dbReference>
<dbReference type="Gene3D" id="3.50.90.10">
    <property type="entry name" value="YerB-like"/>
    <property type="match status" value="1"/>
</dbReference>
<dbReference type="EMBL" id="JAAZWO010000025">
    <property type="protein sequence ID" value="MBC2399314.1"/>
    <property type="molecule type" value="Genomic_DNA"/>
</dbReference>
<dbReference type="RefSeq" id="WP_035152239.1">
    <property type="nucleotide sequence ID" value="NZ_JAAZWO010000025.1"/>
</dbReference>
<dbReference type="Pfam" id="PF17479">
    <property type="entry name" value="DUF3048_C"/>
    <property type="match status" value="1"/>
</dbReference>
<dbReference type="AlphaFoldDB" id="A0A923EDP7"/>
<proteinExistence type="predicted"/>
<name>A0A923EDP7_CLOTT</name>
<reference evidence="3 4" key="1">
    <citation type="submission" date="2020-04" db="EMBL/GenBank/DDBJ databases">
        <title>Genomic insights into acetone-butanol-ethanol (ABE) fermentation by sequencing solventogenic clostridia strains.</title>
        <authorList>
            <person name="Brown S."/>
        </authorList>
    </citation>
    <scope>NUCLEOTIDE SEQUENCE [LARGE SCALE GENOMIC DNA]</scope>
    <source>
        <strain evidence="3 4">DJ011</strain>
    </source>
</reference>
<feature type="domain" description="DUF3048" evidence="1">
    <location>
        <begin position="47"/>
        <end position="185"/>
    </location>
</feature>
<protein>
    <submittedName>
        <fullName evidence="3">DUF3048 domain-containing protein</fullName>
    </submittedName>
</protein>
<gene>
    <name evidence="3" type="ORF">HGG79_16275</name>
</gene>
<dbReference type="Pfam" id="PF11258">
    <property type="entry name" value="DUF3048"/>
    <property type="match status" value="1"/>
</dbReference>
<evidence type="ECO:0000259" key="1">
    <source>
        <dbReference type="Pfam" id="PF11258"/>
    </source>
</evidence>
<dbReference type="SUPFAM" id="SSF159774">
    <property type="entry name" value="YerB-like"/>
    <property type="match status" value="1"/>
</dbReference>
<comment type="caution">
    <text evidence="3">The sequence shown here is derived from an EMBL/GenBank/DDBJ whole genome shotgun (WGS) entry which is preliminary data.</text>
</comment>